<accession>A0A9W9JEQ1</accession>
<evidence type="ECO:0000313" key="1">
    <source>
        <dbReference type="EMBL" id="KAJ5195004.1"/>
    </source>
</evidence>
<name>A0A9W9JEQ1_9EURO</name>
<sequence>MAQVKKNPNFQRYLDLSKADLKLPSLTEDISLLNKGYCTIEVGERYCRVEDCGNATLFTSTNNLRKHVQKQHPEVSLTGEEFGGRPCQADEFQFFNEIMEAYDEREAAKEEILPKLPLKNDRSVHITKMRQAVRSMKLPVPCEVCKDTDQPKLCCHDEVKGTCEHFGLFTDPRNQQGQEYVPSEDEA</sequence>
<keyword evidence="2" id="KW-1185">Reference proteome</keyword>
<organism evidence="1 2">
    <name type="scientific">Penicillium cinerascens</name>
    <dbReference type="NCBI Taxonomy" id="70096"/>
    <lineage>
        <taxon>Eukaryota</taxon>
        <taxon>Fungi</taxon>
        <taxon>Dikarya</taxon>
        <taxon>Ascomycota</taxon>
        <taxon>Pezizomycotina</taxon>
        <taxon>Eurotiomycetes</taxon>
        <taxon>Eurotiomycetidae</taxon>
        <taxon>Eurotiales</taxon>
        <taxon>Aspergillaceae</taxon>
        <taxon>Penicillium</taxon>
    </lineage>
</organism>
<proteinExistence type="predicted"/>
<evidence type="ECO:0000313" key="2">
    <source>
        <dbReference type="Proteomes" id="UP001150904"/>
    </source>
</evidence>
<protein>
    <submittedName>
        <fullName evidence="1">Uncharacterized protein</fullName>
    </submittedName>
</protein>
<reference evidence="1" key="1">
    <citation type="submission" date="2022-12" db="EMBL/GenBank/DDBJ databases">
        <authorList>
            <person name="Petersen C."/>
        </authorList>
    </citation>
    <scope>NUCLEOTIDE SEQUENCE</scope>
    <source>
        <strain evidence="1">IBT 15544</strain>
    </source>
</reference>
<dbReference type="GeneID" id="83182805"/>
<comment type="caution">
    <text evidence="1">The sequence shown here is derived from an EMBL/GenBank/DDBJ whole genome shotgun (WGS) entry which is preliminary data.</text>
</comment>
<reference evidence="1" key="2">
    <citation type="journal article" date="2023" name="IMA Fungus">
        <title>Comparative genomic study of the Penicillium genus elucidates a diverse pangenome and 15 lateral gene transfer events.</title>
        <authorList>
            <person name="Petersen C."/>
            <person name="Sorensen T."/>
            <person name="Nielsen M.R."/>
            <person name="Sondergaard T.E."/>
            <person name="Sorensen J.L."/>
            <person name="Fitzpatrick D.A."/>
            <person name="Frisvad J.C."/>
            <person name="Nielsen K.L."/>
        </authorList>
    </citation>
    <scope>NUCLEOTIDE SEQUENCE</scope>
    <source>
        <strain evidence="1">IBT 15544</strain>
    </source>
</reference>
<gene>
    <name evidence="1" type="ORF">N7498_008442</name>
</gene>
<dbReference type="AlphaFoldDB" id="A0A9W9JEQ1"/>
<dbReference type="Proteomes" id="UP001150904">
    <property type="component" value="Unassembled WGS sequence"/>
</dbReference>
<dbReference type="OrthoDB" id="4343267at2759"/>
<dbReference type="EMBL" id="JAPQKR010000015">
    <property type="protein sequence ID" value="KAJ5195004.1"/>
    <property type="molecule type" value="Genomic_DNA"/>
</dbReference>
<dbReference type="RefSeq" id="XP_058305492.1">
    <property type="nucleotide sequence ID" value="XM_058455504.1"/>
</dbReference>